<sequence>MPIHRGPVLALCALLGACSVGPQRPPNTTLQLPATPAATPESDDQWWRLYRDPALNAAVQEALGQNRELRVAAANLLQAKALLREADSLDQPQTRLSANTGYGSTADDQLEAALGDSRRIRTGTRSGIGLDVQWEMDLFGRLQGLEQAARADAEAARAAEDGLRVVVAAETTRAWLQACSYGQRLDVARQSLALVEQGRDLTAELHRSGAALPLDVARAEGLVGQVRAAVPPLEAGRQRALAELAVLLGRLPGDVPAQVQACRQAPALIASLPGGDALAMLRRRPDVRQAERRLVAATARIGVARADLYPRISLGAGIASSAHHPSGFDERDASVWRLGPLLSWSFPNFTAVRARIAQADARESAALAEFDRSILGALKEQRQALNDYQAAGQRQQDLQLAAERNQEALRLAGLARAAGASSALDYLDAQRTDVASRAAAARADAQLIDSQVLLFKAFGGGWREAPPVILPKVEPGRRALSPRSSSLRASSLPATGESPQ</sequence>
<dbReference type="InterPro" id="IPR010131">
    <property type="entry name" value="MdtP/NodT-like"/>
</dbReference>
<comment type="subcellular location">
    <subcellularLocation>
        <location evidence="8">Cell outer membrane</location>
        <topology evidence="8">Lipid-anchor</topology>
    </subcellularLocation>
</comment>
<evidence type="ECO:0000313" key="10">
    <source>
        <dbReference type="EMBL" id="MQA57926.1"/>
    </source>
</evidence>
<protein>
    <submittedName>
        <fullName evidence="10">Efflux transporter outer membrane subunit</fullName>
    </submittedName>
</protein>
<feature type="region of interest" description="Disordered" evidence="9">
    <location>
        <begin position="473"/>
        <end position="500"/>
    </location>
</feature>
<dbReference type="PANTHER" id="PTHR30203">
    <property type="entry name" value="OUTER MEMBRANE CATION EFFLUX PROTEIN"/>
    <property type="match status" value="1"/>
</dbReference>
<evidence type="ECO:0000256" key="7">
    <source>
        <dbReference type="ARBA" id="ARBA00023288"/>
    </source>
</evidence>
<evidence type="ECO:0000256" key="3">
    <source>
        <dbReference type="ARBA" id="ARBA00022692"/>
    </source>
</evidence>
<dbReference type="GO" id="GO:0009279">
    <property type="term" value="C:cell outer membrane"/>
    <property type="evidence" value="ECO:0007669"/>
    <property type="project" value="UniProtKB-SubCell"/>
</dbReference>
<organism evidence="10 11">
    <name type="scientific">Pseudomonas piscis</name>
    <dbReference type="NCBI Taxonomy" id="2614538"/>
    <lineage>
        <taxon>Bacteria</taxon>
        <taxon>Pseudomonadati</taxon>
        <taxon>Pseudomonadota</taxon>
        <taxon>Gammaproteobacteria</taxon>
        <taxon>Pseudomonadales</taxon>
        <taxon>Pseudomonadaceae</taxon>
        <taxon>Pseudomonas</taxon>
    </lineage>
</organism>
<comment type="caution">
    <text evidence="10">The sequence shown here is derived from an EMBL/GenBank/DDBJ whole genome shotgun (WGS) entry which is preliminary data.</text>
</comment>
<evidence type="ECO:0000256" key="2">
    <source>
        <dbReference type="ARBA" id="ARBA00022452"/>
    </source>
</evidence>
<evidence type="ECO:0000256" key="1">
    <source>
        <dbReference type="ARBA" id="ARBA00007613"/>
    </source>
</evidence>
<dbReference type="RefSeq" id="WP_152899851.1">
    <property type="nucleotide sequence ID" value="NZ_WHUV01000010.1"/>
</dbReference>
<proteinExistence type="inferred from homology"/>
<evidence type="ECO:0000256" key="5">
    <source>
        <dbReference type="ARBA" id="ARBA00023139"/>
    </source>
</evidence>
<evidence type="ECO:0000256" key="4">
    <source>
        <dbReference type="ARBA" id="ARBA00023136"/>
    </source>
</evidence>
<keyword evidence="6" id="KW-0998">Cell outer membrane</keyword>
<reference evidence="10 11" key="1">
    <citation type="submission" date="2019-10" db="EMBL/GenBank/DDBJ databases">
        <title>Pseudomonas dajingensis sp. nov., isolated from the profound head ulcers of farmed Murray cod (Maccullochella peelii peelii).</title>
        <authorList>
            <person name="Liu Y."/>
        </authorList>
    </citation>
    <scope>NUCLEOTIDE SEQUENCE [LARGE SCALE GENOMIC DNA]</scope>
    <source>
        <strain evidence="10 11">MC042</strain>
    </source>
</reference>
<dbReference type="Pfam" id="PF02321">
    <property type="entry name" value="OEP"/>
    <property type="match status" value="2"/>
</dbReference>
<accession>A0A7X1PSZ1</accession>
<evidence type="ECO:0000256" key="6">
    <source>
        <dbReference type="ARBA" id="ARBA00023237"/>
    </source>
</evidence>
<name>A0A7X1PSZ1_9PSED</name>
<gene>
    <name evidence="10" type="ORF">GDH07_31865</name>
</gene>
<dbReference type="GO" id="GO:0015562">
    <property type="term" value="F:efflux transmembrane transporter activity"/>
    <property type="evidence" value="ECO:0007669"/>
    <property type="project" value="InterPro"/>
</dbReference>
<keyword evidence="2 8" id="KW-1134">Transmembrane beta strand</keyword>
<evidence type="ECO:0000313" key="11">
    <source>
        <dbReference type="Proteomes" id="UP000486534"/>
    </source>
</evidence>
<feature type="compositionally biased region" description="Low complexity" evidence="9">
    <location>
        <begin position="478"/>
        <end position="494"/>
    </location>
</feature>
<dbReference type="InterPro" id="IPR003423">
    <property type="entry name" value="OMP_efflux"/>
</dbReference>
<evidence type="ECO:0000256" key="9">
    <source>
        <dbReference type="SAM" id="MobiDB-lite"/>
    </source>
</evidence>
<keyword evidence="3 8" id="KW-0812">Transmembrane</keyword>
<dbReference type="EMBL" id="WHUV01000010">
    <property type="protein sequence ID" value="MQA57926.1"/>
    <property type="molecule type" value="Genomic_DNA"/>
</dbReference>
<keyword evidence="5 8" id="KW-0564">Palmitate</keyword>
<dbReference type="Proteomes" id="UP000486534">
    <property type="component" value="Unassembled WGS sequence"/>
</dbReference>
<keyword evidence="4 8" id="KW-0472">Membrane</keyword>
<dbReference type="Gene3D" id="1.20.1600.10">
    <property type="entry name" value="Outer membrane efflux proteins (OEP)"/>
    <property type="match status" value="1"/>
</dbReference>
<keyword evidence="7 8" id="KW-0449">Lipoprotein</keyword>
<evidence type="ECO:0000256" key="8">
    <source>
        <dbReference type="RuleBase" id="RU362097"/>
    </source>
</evidence>
<comment type="similarity">
    <text evidence="1 8">Belongs to the outer membrane factor (OMF) (TC 1.B.17) family.</text>
</comment>
<dbReference type="AlphaFoldDB" id="A0A7X1PSZ1"/>
<dbReference type="SUPFAM" id="SSF56954">
    <property type="entry name" value="Outer membrane efflux proteins (OEP)"/>
    <property type="match status" value="1"/>
</dbReference>
<dbReference type="Gene3D" id="2.20.200.10">
    <property type="entry name" value="Outer membrane efflux proteins (OEP)"/>
    <property type="match status" value="1"/>
</dbReference>
<dbReference type="NCBIfam" id="TIGR01845">
    <property type="entry name" value="outer_NodT"/>
    <property type="match status" value="1"/>
</dbReference>
<dbReference type="PANTHER" id="PTHR30203:SF21">
    <property type="entry name" value="OUTER MEMBRANE COMPONENT OF MULTIDRUG EFFLUX PUMP-RELATED"/>
    <property type="match status" value="1"/>
</dbReference>
<dbReference type="PROSITE" id="PS51257">
    <property type="entry name" value="PROKAR_LIPOPROTEIN"/>
    <property type="match status" value="1"/>
</dbReference>